<dbReference type="GO" id="GO:0005829">
    <property type="term" value="C:cytosol"/>
    <property type="evidence" value="ECO:0007669"/>
    <property type="project" value="TreeGrafter"/>
</dbReference>
<dbReference type="EMBL" id="JYNZ01000003">
    <property type="protein sequence ID" value="KXK26834.1"/>
    <property type="molecule type" value="Genomic_DNA"/>
</dbReference>
<sequence>MPVNFPLPRKDELAPEEQQASNGRLIKRITFFGDSAIPEDDPIYKSVWEAARILAERGFAIVNGGGPGIMKAATDGAESVNGDTVAVYWQPKLASFFEGKNLANVTDESETFSNYLIRTLGLIEHGDAYVVCKGGTGTVSEFGMVWALAKLYYGCHKPVILYGEFWDGLIEAFQRDMYIDDIERGVLYQATTPEEIVNIIDKHELQIQHCGKRRFSGDEAGFVLGAEVKLTQETHDAIASSYHGEYAGRLVAQEQMEEFMSLVHPPAKVLDVGTGPGHDARFLSEKYSVTGIEISQKFAEIAKFETPRWKSSTPM</sequence>
<accession>A0A136LYT6</accession>
<dbReference type="InterPro" id="IPR052341">
    <property type="entry name" value="LOG_family_nucleotidases"/>
</dbReference>
<evidence type="ECO:0000313" key="2">
    <source>
        <dbReference type="EMBL" id="KXK26834.1"/>
    </source>
</evidence>
<dbReference type="SUPFAM" id="SSF102405">
    <property type="entry name" value="MCP/YpsA-like"/>
    <property type="match status" value="1"/>
</dbReference>
<dbReference type="InterPro" id="IPR029063">
    <property type="entry name" value="SAM-dependent_MTases_sf"/>
</dbReference>
<comment type="caution">
    <text evidence="2">The sequence shown here is derived from an EMBL/GenBank/DDBJ whole genome shotgun (WGS) entry which is preliminary data.</text>
</comment>
<dbReference type="InterPro" id="IPR041164">
    <property type="entry name" value="LDcluster4"/>
</dbReference>
<dbReference type="SUPFAM" id="SSF53335">
    <property type="entry name" value="S-adenosyl-L-methionine-dependent methyltransferases"/>
    <property type="match status" value="1"/>
</dbReference>
<protein>
    <submittedName>
        <fullName evidence="2">Putative lysine decarboxylase</fullName>
    </submittedName>
</protein>
<gene>
    <name evidence="2" type="ORF">TR69_WS6001000855</name>
</gene>
<reference evidence="2 3" key="1">
    <citation type="submission" date="2015-02" db="EMBL/GenBank/DDBJ databases">
        <title>Improved understanding of the partial-nitritation anammox process through 23 genomes representing the majority of the microbial community.</title>
        <authorList>
            <person name="Speth D.R."/>
            <person name="In T Zandt M."/>
            <person name="Guerrero Cruz S."/>
            <person name="Jetten M.S."/>
            <person name="Dutilh B.E."/>
        </authorList>
    </citation>
    <scope>NUCLEOTIDE SEQUENCE [LARGE SCALE GENOMIC DNA]</scope>
    <source>
        <strain evidence="2">OLB20</strain>
    </source>
</reference>
<dbReference type="PANTHER" id="PTHR43393">
    <property type="entry name" value="CYTOKININ RIBOSIDE 5'-MONOPHOSPHATE PHOSPHORIBOHYDROLASE"/>
    <property type="match status" value="1"/>
</dbReference>
<dbReference type="Gene3D" id="3.40.50.450">
    <property type="match status" value="1"/>
</dbReference>
<dbReference type="PANTHER" id="PTHR43393:SF3">
    <property type="entry name" value="LYSINE DECARBOXYLASE-LIKE PROTEIN"/>
    <property type="match status" value="1"/>
</dbReference>
<evidence type="ECO:0000256" key="1">
    <source>
        <dbReference type="SAM" id="MobiDB-lite"/>
    </source>
</evidence>
<dbReference type="STRING" id="1617426.TR69_WS6001000855"/>
<dbReference type="Gene3D" id="3.40.50.150">
    <property type="entry name" value="Vaccinia Virus protein VP39"/>
    <property type="match status" value="1"/>
</dbReference>
<evidence type="ECO:0000313" key="3">
    <source>
        <dbReference type="Proteomes" id="UP000070457"/>
    </source>
</evidence>
<dbReference type="Proteomes" id="UP000070457">
    <property type="component" value="Unassembled WGS sequence"/>
</dbReference>
<proteinExistence type="predicted"/>
<name>A0A136LYT6_9BACT</name>
<organism evidence="2 3">
    <name type="scientific">candidate division WS6 bacterium OLB20</name>
    <dbReference type="NCBI Taxonomy" id="1617426"/>
    <lineage>
        <taxon>Bacteria</taxon>
        <taxon>Candidatus Dojkabacteria</taxon>
    </lineage>
</organism>
<dbReference type="AlphaFoldDB" id="A0A136LYT6"/>
<dbReference type="Pfam" id="PF18306">
    <property type="entry name" value="LDcluster4"/>
    <property type="match status" value="1"/>
</dbReference>
<feature type="region of interest" description="Disordered" evidence="1">
    <location>
        <begin position="1"/>
        <end position="20"/>
    </location>
</feature>
<dbReference type="CDD" id="cd02440">
    <property type="entry name" value="AdoMet_MTases"/>
    <property type="match status" value="1"/>
</dbReference>